<dbReference type="EMBL" id="GGMS01005414">
    <property type="protein sequence ID" value="MBY74617.1"/>
    <property type="molecule type" value="Transcribed_RNA"/>
</dbReference>
<protein>
    <submittedName>
        <fullName evidence="1">Uncharacterized protein</fullName>
    </submittedName>
</protein>
<sequence>MLLKNGNTLMHILVSIPNVGKIVLNNTCSVDSILSVLATSVDDSCIFRDYVKSISNSNITAKIILKLISEKQEVKIYRSRVKLMLKNFENKVKLLVGSLKSIDAIETVASMAKKLLKNMQSFIRTSYCQNNYCSNKVLETTSTYLCRYTYLLMYETETFQ</sequence>
<organism evidence="1">
    <name type="scientific">Sipha flava</name>
    <name type="common">yellow sugarcane aphid</name>
    <dbReference type="NCBI Taxonomy" id="143950"/>
    <lineage>
        <taxon>Eukaryota</taxon>
        <taxon>Metazoa</taxon>
        <taxon>Ecdysozoa</taxon>
        <taxon>Arthropoda</taxon>
        <taxon>Hexapoda</taxon>
        <taxon>Insecta</taxon>
        <taxon>Pterygota</taxon>
        <taxon>Neoptera</taxon>
        <taxon>Paraneoptera</taxon>
        <taxon>Hemiptera</taxon>
        <taxon>Sternorrhyncha</taxon>
        <taxon>Aphidomorpha</taxon>
        <taxon>Aphidoidea</taxon>
        <taxon>Aphididae</taxon>
        <taxon>Sipha</taxon>
    </lineage>
</organism>
<accession>A0A2S2QA53</accession>
<dbReference type="AlphaFoldDB" id="A0A2S2QA53"/>
<name>A0A2S2QA53_9HEMI</name>
<reference evidence="1" key="1">
    <citation type="submission" date="2018-04" db="EMBL/GenBank/DDBJ databases">
        <title>Transcriptome assembly of Sipha flava.</title>
        <authorList>
            <person name="Scully E.D."/>
            <person name="Geib S.M."/>
            <person name="Palmer N.A."/>
            <person name="Koch K."/>
            <person name="Bradshaw J."/>
            <person name="Heng-Moss T."/>
            <person name="Sarath G."/>
        </authorList>
    </citation>
    <scope>NUCLEOTIDE SEQUENCE</scope>
</reference>
<proteinExistence type="predicted"/>
<gene>
    <name evidence="1" type="ORF">g.2355</name>
</gene>
<evidence type="ECO:0000313" key="1">
    <source>
        <dbReference type="EMBL" id="MBY74617.1"/>
    </source>
</evidence>